<dbReference type="GO" id="GO:0016887">
    <property type="term" value="F:ATP hydrolysis activity"/>
    <property type="evidence" value="ECO:0007669"/>
    <property type="project" value="InterPro"/>
</dbReference>
<sequence length="382" mass="43271">MNIRHIKLKNWRNFQTVDVPVADTTYILGSNASGKSNFLDVFRFLRDVSKREGGGLQKAIIDRGGMSKLRCLHTRRPQVGIEVDLISPTGTRWQYALEFKSEGKGAQRILVSKEEVIKDEKVLFTRPNKDDKRDPTRLTQTYLEQIQANEEFRELTEFFSETVYLHLVPQLLKHSQQIGGQVLEDDPFGQGFLERIARSQRRTRESRLAKIQKVLQIAVPQFEALDFEQDEFTGRPHLKARFKHFRPNVGWQREEQFSDGTLRLLGLLWSLLDGSSLLLMEEPELSLNSSIVAEIPAMMAKIQRQSKRRRQILISSHSEALLSNPGIDAGGVLLIEPGENGSTIREINANEANAIKDGFSIADVVLPAARPASAKQLSFALE</sequence>
<proteinExistence type="predicted"/>
<dbReference type="Proteomes" id="UP000595894">
    <property type="component" value="Chromosome"/>
</dbReference>
<dbReference type="SUPFAM" id="SSF52540">
    <property type="entry name" value="P-loop containing nucleoside triphosphate hydrolases"/>
    <property type="match status" value="1"/>
</dbReference>
<dbReference type="InterPro" id="IPR003959">
    <property type="entry name" value="ATPase_AAA_core"/>
</dbReference>
<reference evidence="3" key="1">
    <citation type="submission" date="2020-09" db="EMBL/GenBank/DDBJ databases">
        <title>Sphingomonas sp., a new species isolated from pork steak.</title>
        <authorList>
            <person name="Heidler von Heilborn D."/>
        </authorList>
    </citation>
    <scope>NUCLEOTIDE SEQUENCE [LARGE SCALE GENOMIC DNA]</scope>
</reference>
<dbReference type="Pfam" id="PF13304">
    <property type="entry name" value="AAA_21"/>
    <property type="match status" value="1"/>
</dbReference>
<name>A0A974NUK5_9SPHN</name>
<dbReference type="RefSeq" id="WP_202093582.1">
    <property type="nucleotide sequence ID" value="NZ_CP061035.1"/>
</dbReference>
<evidence type="ECO:0000313" key="3">
    <source>
        <dbReference type="Proteomes" id="UP000595894"/>
    </source>
</evidence>
<dbReference type="GO" id="GO:0000731">
    <property type="term" value="P:DNA synthesis involved in DNA repair"/>
    <property type="evidence" value="ECO:0007669"/>
    <property type="project" value="TreeGrafter"/>
</dbReference>
<dbReference type="PIRSF" id="PIRSF029347">
    <property type="entry name" value="RecF"/>
    <property type="match status" value="1"/>
</dbReference>
<dbReference type="GO" id="GO:0006302">
    <property type="term" value="P:double-strand break repair"/>
    <property type="evidence" value="ECO:0007669"/>
    <property type="project" value="TreeGrafter"/>
</dbReference>
<dbReference type="PANTHER" id="PTHR32182:SF22">
    <property type="entry name" value="ATP-DEPENDENT ENDONUCLEASE, OLD FAMILY-RELATED"/>
    <property type="match status" value="1"/>
</dbReference>
<protein>
    <submittedName>
        <fullName evidence="2">AAA family ATPase</fullName>
    </submittedName>
</protein>
<gene>
    <name evidence="2" type="ORF">H5J25_18410</name>
</gene>
<dbReference type="InterPro" id="IPR027417">
    <property type="entry name" value="P-loop_NTPase"/>
</dbReference>
<dbReference type="AlphaFoldDB" id="A0A974NUK5"/>
<accession>A0A974NUK5</accession>
<dbReference type="GO" id="GO:0005524">
    <property type="term" value="F:ATP binding"/>
    <property type="evidence" value="ECO:0007669"/>
    <property type="project" value="InterPro"/>
</dbReference>
<organism evidence="2 3">
    <name type="scientific">Sphingomonas aliaeris</name>
    <dbReference type="NCBI Taxonomy" id="2759526"/>
    <lineage>
        <taxon>Bacteria</taxon>
        <taxon>Pseudomonadati</taxon>
        <taxon>Pseudomonadota</taxon>
        <taxon>Alphaproteobacteria</taxon>
        <taxon>Sphingomonadales</taxon>
        <taxon>Sphingomonadaceae</taxon>
        <taxon>Sphingomonas</taxon>
    </lineage>
</organism>
<dbReference type="KEGG" id="sari:H5J25_18410"/>
<dbReference type="PANTHER" id="PTHR32182">
    <property type="entry name" value="DNA REPLICATION AND REPAIR PROTEIN RECF"/>
    <property type="match status" value="1"/>
</dbReference>
<evidence type="ECO:0000313" key="2">
    <source>
        <dbReference type="EMBL" id="QQV77253.1"/>
    </source>
</evidence>
<dbReference type="EMBL" id="CP061035">
    <property type="protein sequence ID" value="QQV77253.1"/>
    <property type="molecule type" value="Genomic_DNA"/>
</dbReference>
<evidence type="ECO:0000259" key="1">
    <source>
        <dbReference type="Pfam" id="PF13304"/>
    </source>
</evidence>
<dbReference type="InterPro" id="IPR014555">
    <property type="entry name" value="RecF-like"/>
</dbReference>
<dbReference type="Gene3D" id="3.40.50.300">
    <property type="entry name" value="P-loop containing nucleotide triphosphate hydrolases"/>
    <property type="match status" value="1"/>
</dbReference>
<keyword evidence="3" id="KW-1185">Reference proteome</keyword>
<feature type="domain" description="ATPase AAA-type core" evidence="1">
    <location>
        <begin position="27"/>
        <end position="323"/>
    </location>
</feature>